<evidence type="ECO:0000256" key="9">
    <source>
        <dbReference type="RuleBase" id="RU362091"/>
    </source>
</evidence>
<keyword evidence="6" id="KW-0769">Symport</keyword>
<organism evidence="12 13">
    <name type="scientific">Paraburkholderia dipogonis</name>
    <dbReference type="NCBI Taxonomy" id="1211383"/>
    <lineage>
        <taxon>Bacteria</taxon>
        <taxon>Pseudomonadati</taxon>
        <taxon>Pseudomonadota</taxon>
        <taxon>Betaproteobacteria</taxon>
        <taxon>Burkholderiales</taxon>
        <taxon>Burkholderiaceae</taxon>
        <taxon>Paraburkholderia</taxon>
    </lineage>
</organism>
<keyword evidence="13" id="KW-1185">Reference proteome</keyword>
<name>A0ABW9AK15_9BURK</name>
<evidence type="ECO:0000256" key="8">
    <source>
        <dbReference type="ARBA" id="ARBA00023136"/>
    </source>
</evidence>
<dbReference type="CDD" id="cd11480">
    <property type="entry name" value="SLC5sbd_u4"/>
    <property type="match status" value="1"/>
</dbReference>
<comment type="subcellular location">
    <subcellularLocation>
        <location evidence="1">Cell membrane</location>
        <topology evidence="1">Multi-pass membrane protein</topology>
    </subcellularLocation>
</comment>
<feature type="transmembrane region" description="Helical" evidence="10">
    <location>
        <begin position="432"/>
        <end position="455"/>
    </location>
</feature>
<dbReference type="PROSITE" id="PS51257">
    <property type="entry name" value="PROKAR_LIPOPROTEIN"/>
    <property type="match status" value="1"/>
</dbReference>
<feature type="transmembrane region" description="Helical" evidence="10">
    <location>
        <begin position="105"/>
        <end position="124"/>
    </location>
</feature>
<evidence type="ECO:0000256" key="2">
    <source>
        <dbReference type="ARBA" id="ARBA00006434"/>
    </source>
</evidence>
<feature type="transmembrane region" description="Helical" evidence="10">
    <location>
        <begin position="300"/>
        <end position="326"/>
    </location>
</feature>
<evidence type="ECO:0000313" key="13">
    <source>
        <dbReference type="Proteomes" id="UP001629230"/>
    </source>
</evidence>
<protein>
    <submittedName>
        <fullName evidence="12">Cation/acetate symporter ActP</fullName>
    </submittedName>
</protein>
<evidence type="ECO:0000256" key="10">
    <source>
        <dbReference type="SAM" id="Phobius"/>
    </source>
</evidence>
<feature type="transmembrane region" description="Helical" evidence="10">
    <location>
        <begin position="462"/>
        <end position="489"/>
    </location>
</feature>
<feature type="transmembrane region" description="Helical" evidence="10">
    <location>
        <begin position="267"/>
        <end position="288"/>
    </location>
</feature>
<evidence type="ECO:0000256" key="4">
    <source>
        <dbReference type="ARBA" id="ARBA00022475"/>
    </source>
</evidence>
<keyword evidence="3" id="KW-0813">Transport</keyword>
<feature type="transmembrane region" description="Helical" evidence="10">
    <location>
        <begin position="407"/>
        <end position="426"/>
    </location>
</feature>
<evidence type="ECO:0000256" key="3">
    <source>
        <dbReference type="ARBA" id="ARBA00022448"/>
    </source>
</evidence>
<proteinExistence type="inferred from homology"/>
<feature type="transmembrane region" description="Helical" evidence="10">
    <location>
        <begin position="35"/>
        <end position="56"/>
    </location>
</feature>
<feature type="transmembrane region" description="Helical" evidence="10">
    <location>
        <begin position="211"/>
        <end position="229"/>
    </location>
</feature>
<gene>
    <name evidence="12" type="primary">actP</name>
    <name evidence="12" type="ORF">PQR57_06040</name>
</gene>
<dbReference type="Proteomes" id="UP001629230">
    <property type="component" value="Unassembled WGS sequence"/>
</dbReference>
<keyword evidence="4" id="KW-1003">Cell membrane</keyword>
<feature type="transmembrane region" description="Helical" evidence="10">
    <location>
        <begin position="501"/>
        <end position="520"/>
    </location>
</feature>
<dbReference type="InterPro" id="IPR050277">
    <property type="entry name" value="Sodium:Solute_Symporter"/>
</dbReference>
<dbReference type="InterPro" id="IPR001734">
    <property type="entry name" value="Na/solute_symporter"/>
</dbReference>
<evidence type="ECO:0000256" key="11">
    <source>
        <dbReference type="SAM" id="SignalP"/>
    </source>
</evidence>
<keyword evidence="7 10" id="KW-1133">Transmembrane helix</keyword>
<dbReference type="NCBIfam" id="NF006903">
    <property type="entry name" value="PRK09395.1"/>
    <property type="match status" value="1"/>
</dbReference>
<feature type="transmembrane region" description="Helical" evidence="10">
    <location>
        <begin position="77"/>
        <end position="99"/>
    </location>
</feature>
<keyword evidence="8 10" id="KW-0472">Membrane</keyword>
<dbReference type="PANTHER" id="PTHR48086:SF6">
    <property type="entry name" value="CATION_ACETATE SYMPORTER ACTP"/>
    <property type="match status" value="1"/>
</dbReference>
<dbReference type="Pfam" id="PF00474">
    <property type="entry name" value="SSF"/>
    <property type="match status" value="1"/>
</dbReference>
<dbReference type="NCBIfam" id="TIGR00813">
    <property type="entry name" value="sss"/>
    <property type="match status" value="1"/>
</dbReference>
<evidence type="ECO:0000256" key="1">
    <source>
        <dbReference type="ARBA" id="ARBA00004651"/>
    </source>
</evidence>
<feature type="chain" id="PRO_5046088831" evidence="11">
    <location>
        <begin position="26"/>
        <end position="548"/>
    </location>
</feature>
<feature type="transmembrane region" description="Helical" evidence="10">
    <location>
        <begin position="358"/>
        <end position="386"/>
    </location>
</feature>
<evidence type="ECO:0000256" key="6">
    <source>
        <dbReference type="ARBA" id="ARBA00022847"/>
    </source>
</evidence>
<dbReference type="InterPro" id="IPR038377">
    <property type="entry name" value="Na/Glc_symporter_sf"/>
</dbReference>
<dbReference type="RefSeq" id="WP_408176049.1">
    <property type="nucleotide sequence ID" value="NZ_JAQQEZ010000003.1"/>
</dbReference>
<comment type="similarity">
    <text evidence="2 9">Belongs to the sodium:solute symporter (SSF) (TC 2.A.21) family.</text>
</comment>
<dbReference type="PROSITE" id="PS50283">
    <property type="entry name" value="NA_SOLUT_SYMP_3"/>
    <property type="match status" value="1"/>
</dbReference>
<feature type="transmembrane region" description="Helical" evidence="10">
    <location>
        <begin position="183"/>
        <end position="204"/>
    </location>
</feature>
<dbReference type="EMBL" id="JAQQEZ010000003">
    <property type="protein sequence ID" value="MFM0000568.1"/>
    <property type="molecule type" value="Genomic_DNA"/>
</dbReference>
<keyword evidence="5 10" id="KW-0812">Transmembrane</keyword>
<feature type="transmembrane region" description="Helical" evidence="10">
    <location>
        <begin position="150"/>
        <end position="171"/>
    </location>
</feature>
<accession>A0ABW9AK15</accession>
<dbReference type="Gene3D" id="1.20.1730.10">
    <property type="entry name" value="Sodium/glucose cotransporter"/>
    <property type="match status" value="1"/>
</dbReference>
<reference evidence="12 13" key="1">
    <citation type="journal article" date="2024" name="Chem. Sci.">
        <title>Discovery of megapolipeptins by genome mining of a Burkholderiales bacteria collection.</title>
        <authorList>
            <person name="Paulo B.S."/>
            <person name="Recchia M.J.J."/>
            <person name="Lee S."/>
            <person name="Fergusson C.H."/>
            <person name="Romanowski S.B."/>
            <person name="Hernandez A."/>
            <person name="Krull N."/>
            <person name="Liu D.Y."/>
            <person name="Cavanagh H."/>
            <person name="Bos A."/>
            <person name="Gray C.A."/>
            <person name="Murphy B.T."/>
            <person name="Linington R.G."/>
            <person name="Eustaquio A.S."/>
        </authorList>
    </citation>
    <scope>NUCLEOTIDE SEQUENCE [LARGE SCALE GENOMIC DNA]</scope>
    <source>
        <strain evidence="12 13">RL17-350-BIC-A</strain>
    </source>
</reference>
<dbReference type="PANTHER" id="PTHR48086">
    <property type="entry name" value="SODIUM/PROLINE SYMPORTER-RELATED"/>
    <property type="match status" value="1"/>
</dbReference>
<evidence type="ECO:0000256" key="5">
    <source>
        <dbReference type="ARBA" id="ARBA00022692"/>
    </source>
</evidence>
<evidence type="ECO:0000256" key="7">
    <source>
        <dbReference type="ARBA" id="ARBA00022989"/>
    </source>
</evidence>
<evidence type="ECO:0000313" key="12">
    <source>
        <dbReference type="EMBL" id="MFM0000568.1"/>
    </source>
</evidence>
<comment type="caution">
    <text evidence="12">The sequence shown here is derived from an EMBL/GenBank/DDBJ whole genome shotgun (WGS) entry which is preliminary data.</text>
</comment>
<keyword evidence="11" id="KW-0732">Signal</keyword>
<sequence>MNILRHGAFLALSASACVASTGSFAAGSGVGTGNGVAIAFFLAFVLATLAITYWAAKRTKSTDDFYAAGGEITALQNGLAIAGDFMSAGAFLGLTALVFSSGFDGLVYAVGYATGMPIVVFLLATRLRKLGKYTVADAVSTRLGETPIRIFSACASLCIVSLYLIAQMVGAGQLIKLLFGIDYVYAEILVGALMMFYVAFGGMVATTWVQLVKATLLLLGTIAMSFLVLRNFGFNFSELLRRAVEIHPKGSAILSPQFLVRDPVSGFSLGLAVMFGTSGLPHILMRFFTVPDARAARGSVFWASAFINLFFALVFVIGFGSIALVASNPDFLDGAGKPLGGVNMVAIHLAKAVGGNALLGFISAVAFATILAVVSGLTLAGSSAVSHDLYARVFCKGAASQANEVRVSRISTLVLGVIAVALGIAFRTQNVAYMLGLTFSVACSSTFPVLLLALYWKRLTTIGAVVGGTVGLVSAILLTVAGPAVWVHVIGNAKPLFSIDPSTIVTMPLAFMTCWLISILDRSKQADTDRARGATLQEPPVFAGPIGH</sequence>
<feature type="signal peptide" evidence="11">
    <location>
        <begin position="1"/>
        <end position="25"/>
    </location>
</feature>